<keyword evidence="1" id="KW-0812">Transmembrane</keyword>
<keyword evidence="3" id="KW-1185">Reference proteome</keyword>
<reference evidence="2" key="1">
    <citation type="journal article" date="2023" name="Plant J.">
        <title>The genome of the king protea, Protea cynaroides.</title>
        <authorList>
            <person name="Chang J."/>
            <person name="Duong T.A."/>
            <person name="Schoeman C."/>
            <person name="Ma X."/>
            <person name="Roodt D."/>
            <person name="Barker N."/>
            <person name="Li Z."/>
            <person name="Van de Peer Y."/>
            <person name="Mizrachi E."/>
        </authorList>
    </citation>
    <scope>NUCLEOTIDE SEQUENCE</scope>
    <source>
        <tissue evidence="2">Young leaves</tissue>
    </source>
</reference>
<dbReference type="AlphaFoldDB" id="A0A9Q0KNW2"/>
<gene>
    <name evidence="2" type="ORF">NE237_006818</name>
</gene>
<evidence type="ECO:0000313" key="2">
    <source>
        <dbReference type="EMBL" id="KAJ4973644.1"/>
    </source>
</evidence>
<feature type="transmembrane region" description="Helical" evidence="1">
    <location>
        <begin position="6"/>
        <end position="27"/>
    </location>
</feature>
<proteinExistence type="predicted"/>
<evidence type="ECO:0000256" key="1">
    <source>
        <dbReference type="SAM" id="Phobius"/>
    </source>
</evidence>
<protein>
    <submittedName>
        <fullName evidence="2">Uncharacterized protein</fullName>
    </submittedName>
</protein>
<name>A0A9Q0KNW2_9MAGN</name>
<sequence>MLLPIVIKDIMTLSIIFFVKLMFFPLFQQENIIWCPKDLWDVQSSFSLSFIGELIMFIIDKDASIILQSSRMPPSCLRVISTSISGSRDLFYDIVSVWRCATLSEAFLY</sequence>
<dbReference type="Proteomes" id="UP001141806">
    <property type="component" value="Unassembled WGS sequence"/>
</dbReference>
<keyword evidence="1" id="KW-1133">Transmembrane helix</keyword>
<keyword evidence="1" id="KW-0472">Membrane</keyword>
<comment type="caution">
    <text evidence="2">The sequence shown here is derived from an EMBL/GenBank/DDBJ whole genome shotgun (WGS) entry which is preliminary data.</text>
</comment>
<accession>A0A9Q0KNW2</accession>
<dbReference type="EMBL" id="JAMYWD010000004">
    <property type="protein sequence ID" value="KAJ4973644.1"/>
    <property type="molecule type" value="Genomic_DNA"/>
</dbReference>
<evidence type="ECO:0000313" key="3">
    <source>
        <dbReference type="Proteomes" id="UP001141806"/>
    </source>
</evidence>
<organism evidence="2 3">
    <name type="scientific">Protea cynaroides</name>
    <dbReference type="NCBI Taxonomy" id="273540"/>
    <lineage>
        <taxon>Eukaryota</taxon>
        <taxon>Viridiplantae</taxon>
        <taxon>Streptophyta</taxon>
        <taxon>Embryophyta</taxon>
        <taxon>Tracheophyta</taxon>
        <taxon>Spermatophyta</taxon>
        <taxon>Magnoliopsida</taxon>
        <taxon>Proteales</taxon>
        <taxon>Proteaceae</taxon>
        <taxon>Protea</taxon>
    </lineage>
</organism>